<dbReference type="InterPro" id="IPR018338">
    <property type="entry name" value="Carbonic_anhydrase_a-class_CS"/>
</dbReference>
<dbReference type="GO" id="GO:0005886">
    <property type="term" value="C:plasma membrane"/>
    <property type="evidence" value="ECO:0007669"/>
    <property type="project" value="TreeGrafter"/>
</dbReference>
<comment type="cofactor">
    <cofactor evidence="9">
        <name>Zn(2+)</name>
        <dbReference type="ChEBI" id="CHEBI:29105"/>
    </cofactor>
</comment>
<accession>A0A191ZDM5</accession>
<evidence type="ECO:0000259" key="10">
    <source>
        <dbReference type="PROSITE" id="PS51144"/>
    </source>
</evidence>
<evidence type="ECO:0000256" key="3">
    <source>
        <dbReference type="ARBA" id="ARBA00012925"/>
    </source>
</evidence>
<protein>
    <recommendedName>
        <fullName evidence="3 9">Carbonic anhydrase</fullName>
        <ecNumber evidence="3 9">4.2.1.1</ecNumber>
    </recommendedName>
</protein>
<dbReference type="PANTHER" id="PTHR18952">
    <property type="entry name" value="CARBONIC ANHYDRASE"/>
    <property type="match status" value="1"/>
</dbReference>
<sequence length="313" mass="34300">MRMFVPLVSAFVCILLCDTVSSTATWNYDPDGGIGPADWAGISGNDACDDNSQSPINIVHADREEDDDLRSFSFANYEETSGVTIELENTGHTVNMAVSGVTLTVSNGDLSEDYEFAQLHFHWGSSDDQGSEHTIDGTEYPLEMHLVHFASETYGALSDAVDQTEGLAVLGFLFEIQDDDNENFDALIAGLSSVTNADDTHTIDTFVLKNLFRNALGSYYRYSGSLTTPPCYESVVWTVFRDTIGISSSQMAEFRTLMTNDDTPAAMEDNYRPVQDLGSRTVYYYHAHDDNSVASVTMSIGLIAMATIVSILI</sequence>
<dbReference type="EMBL" id="KX129944">
    <property type="protein sequence ID" value="ANJ65970.1"/>
    <property type="molecule type" value="mRNA"/>
</dbReference>
<evidence type="ECO:0000256" key="5">
    <source>
        <dbReference type="ARBA" id="ARBA00022833"/>
    </source>
</evidence>
<keyword evidence="4 9" id="KW-0479">Metal-binding</keyword>
<keyword evidence="5 9" id="KW-0862">Zinc</keyword>
<dbReference type="Pfam" id="PF00194">
    <property type="entry name" value="Carb_anhydrase"/>
    <property type="match status" value="1"/>
</dbReference>
<proteinExistence type="evidence at transcript level"/>
<evidence type="ECO:0000256" key="1">
    <source>
        <dbReference type="ARBA" id="ARBA00002904"/>
    </source>
</evidence>
<dbReference type="Gene3D" id="3.10.200.10">
    <property type="entry name" value="Alpha carbonic anhydrase"/>
    <property type="match status" value="1"/>
</dbReference>
<evidence type="ECO:0000256" key="2">
    <source>
        <dbReference type="ARBA" id="ARBA00010718"/>
    </source>
</evidence>
<evidence type="ECO:0000256" key="8">
    <source>
        <dbReference type="ARBA" id="ARBA00048348"/>
    </source>
</evidence>
<evidence type="ECO:0000313" key="11">
    <source>
        <dbReference type="EMBL" id="ANJ65970.1"/>
    </source>
</evidence>
<evidence type="ECO:0000256" key="6">
    <source>
        <dbReference type="ARBA" id="ARBA00023180"/>
    </source>
</evidence>
<dbReference type="GO" id="GO:0008270">
    <property type="term" value="F:zinc ion binding"/>
    <property type="evidence" value="ECO:0007669"/>
    <property type="project" value="UniProtKB-UniRule"/>
</dbReference>
<feature type="domain" description="Alpha-carbonic anhydrase" evidence="10">
    <location>
        <begin position="24"/>
        <end position="286"/>
    </location>
</feature>
<keyword evidence="7 9" id="KW-0456">Lyase</keyword>
<dbReference type="PROSITE" id="PS51144">
    <property type="entry name" value="ALPHA_CA_2"/>
    <property type="match status" value="1"/>
</dbReference>
<dbReference type="FunFam" id="3.10.200.10:FF:000003">
    <property type="entry name" value="Carbonic anhydrase 12"/>
    <property type="match status" value="1"/>
</dbReference>
<feature type="chain" id="PRO_5025085971" description="Carbonic anhydrase" evidence="9">
    <location>
        <begin position="23"/>
        <end position="313"/>
    </location>
</feature>
<dbReference type="AlphaFoldDB" id="A0A191ZDM5"/>
<dbReference type="PROSITE" id="PS00162">
    <property type="entry name" value="ALPHA_CA_1"/>
    <property type="match status" value="1"/>
</dbReference>
<evidence type="ECO:0000256" key="9">
    <source>
        <dbReference type="RuleBase" id="RU367011"/>
    </source>
</evidence>
<evidence type="ECO:0000256" key="7">
    <source>
        <dbReference type="ARBA" id="ARBA00023239"/>
    </source>
</evidence>
<evidence type="ECO:0000256" key="4">
    <source>
        <dbReference type="ARBA" id="ARBA00022723"/>
    </source>
</evidence>
<comment type="catalytic activity">
    <reaction evidence="8 9">
        <text>hydrogencarbonate + H(+) = CO2 + H2O</text>
        <dbReference type="Rhea" id="RHEA:10748"/>
        <dbReference type="ChEBI" id="CHEBI:15377"/>
        <dbReference type="ChEBI" id="CHEBI:15378"/>
        <dbReference type="ChEBI" id="CHEBI:16526"/>
        <dbReference type="ChEBI" id="CHEBI:17544"/>
        <dbReference type="EC" id="4.2.1.1"/>
    </reaction>
</comment>
<dbReference type="EC" id="4.2.1.1" evidence="3 9"/>
<feature type="signal peptide" evidence="9">
    <location>
        <begin position="1"/>
        <end position="22"/>
    </location>
</feature>
<reference evidence="11" key="1">
    <citation type="submission" date="2016-04" db="EMBL/GenBank/DDBJ databases">
        <title>Expression and localization of carbonic anhydrase genes in the serpulid polychaete, Hydroides elegans.</title>
        <authorList>
            <person name="Batzel G."/>
            <person name="Nedved B.T."/>
            <person name="Hadfield M.G."/>
        </authorList>
    </citation>
    <scope>NUCLEOTIDE SEQUENCE</scope>
    <source>
        <strain evidence="11">HeCA10</strain>
    </source>
</reference>
<organism evidence="11">
    <name type="scientific">Hydroides elegans</name>
    <name type="common">Polychaete tubeworm</name>
    <dbReference type="NCBI Taxonomy" id="216498"/>
    <lineage>
        <taxon>Eukaryota</taxon>
        <taxon>Metazoa</taxon>
        <taxon>Spiralia</taxon>
        <taxon>Lophotrochozoa</taxon>
        <taxon>Annelida</taxon>
        <taxon>Polychaeta</taxon>
        <taxon>Sedentaria</taxon>
        <taxon>Canalipalpata</taxon>
        <taxon>Sabellida</taxon>
        <taxon>Serpulidae</taxon>
        <taxon>Hydroides</taxon>
    </lineage>
</organism>
<dbReference type="InterPro" id="IPR001148">
    <property type="entry name" value="CA_dom"/>
</dbReference>
<dbReference type="SUPFAM" id="SSF51069">
    <property type="entry name" value="Carbonic anhydrase"/>
    <property type="match status" value="1"/>
</dbReference>
<comment type="function">
    <text evidence="1 9">Reversible hydration of carbon dioxide.</text>
</comment>
<dbReference type="InterPro" id="IPR036398">
    <property type="entry name" value="CA_dom_sf"/>
</dbReference>
<keyword evidence="6" id="KW-0325">Glycoprotein</keyword>
<comment type="similarity">
    <text evidence="2 9">Belongs to the alpha-carbonic anhydrase family.</text>
</comment>
<keyword evidence="9" id="KW-0732">Signal</keyword>
<dbReference type="SMART" id="SM01057">
    <property type="entry name" value="Carb_anhydrase"/>
    <property type="match status" value="1"/>
</dbReference>
<dbReference type="InterPro" id="IPR023561">
    <property type="entry name" value="Carbonic_anhydrase_a-class"/>
</dbReference>
<dbReference type="GO" id="GO:0004089">
    <property type="term" value="F:carbonate dehydratase activity"/>
    <property type="evidence" value="ECO:0007669"/>
    <property type="project" value="UniProtKB-UniRule"/>
</dbReference>
<dbReference type="PANTHER" id="PTHR18952:SF265">
    <property type="entry name" value="CARBONIC ANHYDRASE"/>
    <property type="match status" value="1"/>
</dbReference>
<name>A0A191ZDM5_HYDEL</name>